<dbReference type="OrthoDB" id="9801445at2"/>
<sequence>MAGRYWRDLSTADIAALDTARAIAVLPVAAIEQHGPHLPLSVDADLNAGILARALALVPDDLPVLALPMQEIGKSNEHQAFPGTLTHSAEGLIRSWTEIAESVRRAGIRKLVIFNSHGGQPQIVDIVAVDLRVRLSMLTVGLSWFDLGLPDGLFPEDELAYGIHGGAVETSMMLHLHPNKVRRELLADFPSRYRDLAVSHPLVEKAGFAWMTQDLNASGAIGNAALADAEKGRLIVELAAERLAALLAEINTLPADLLKE</sequence>
<dbReference type="InterPro" id="IPR003785">
    <property type="entry name" value="Creatininase/forma_Hydrolase"/>
</dbReference>
<evidence type="ECO:0000256" key="3">
    <source>
        <dbReference type="ARBA" id="ARBA00022801"/>
    </source>
</evidence>
<evidence type="ECO:0000256" key="1">
    <source>
        <dbReference type="ARBA" id="ARBA00001947"/>
    </source>
</evidence>
<evidence type="ECO:0000256" key="4">
    <source>
        <dbReference type="ARBA" id="ARBA00022833"/>
    </source>
</evidence>
<evidence type="ECO:0000256" key="2">
    <source>
        <dbReference type="ARBA" id="ARBA00022723"/>
    </source>
</evidence>
<dbReference type="GO" id="GO:0046872">
    <property type="term" value="F:metal ion binding"/>
    <property type="evidence" value="ECO:0007669"/>
    <property type="project" value="UniProtKB-KW"/>
</dbReference>
<dbReference type="Proteomes" id="UP000277424">
    <property type="component" value="Unassembled WGS sequence"/>
</dbReference>
<evidence type="ECO:0000256" key="5">
    <source>
        <dbReference type="ARBA" id="ARBA00024029"/>
    </source>
</evidence>
<gene>
    <name evidence="6" type="ORF">BCL74_2687</name>
</gene>
<dbReference type="PANTHER" id="PTHR35005">
    <property type="entry name" value="3-DEHYDRO-SCYLLO-INOSOSE HYDROLASE"/>
    <property type="match status" value="1"/>
</dbReference>
<dbReference type="PANTHER" id="PTHR35005:SF1">
    <property type="entry name" value="2-AMINO-5-FORMYLAMINO-6-RIBOSYLAMINOPYRIMIDIN-4(3H)-ONE 5'-MONOPHOSPHATE DEFORMYLASE"/>
    <property type="match status" value="1"/>
</dbReference>
<protein>
    <submittedName>
        <fullName evidence="6">Creatinine amidohydrolase</fullName>
    </submittedName>
</protein>
<dbReference type="Gene3D" id="3.40.50.10310">
    <property type="entry name" value="Creatininase"/>
    <property type="match status" value="1"/>
</dbReference>
<dbReference type="AlphaFoldDB" id="A0A420WBA5"/>
<dbReference type="GO" id="GO:0016811">
    <property type="term" value="F:hydrolase activity, acting on carbon-nitrogen (but not peptide) bonds, in linear amides"/>
    <property type="evidence" value="ECO:0007669"/>
    <property type="project" value="TreeGrafter"/>
</dbReference>
<accession>A0A420WBA5</accession>
<dbReference type="Pfam" id="PF02633">
    <property type="entry name" value="Creatininase"/>
    <property type="match status" value="1"/>
</dbReference>
<reference evidence="6 7" key="1">
    <citation type="submission" date="2018-10" db="EMBL/GenBank/DDBJ databases">
        <title>Comparative analysis of microorganisms from saline springs in Andes Mountain Range, Colombia.</title>
        <authorList>
            <person name="Rubin E."/>
        </authorList>
    </citation>
    <scope>NUCLEOTIDE SEQUENCE [LARGE SCALE GENOMIC DNA]</scope>
    <source>
        <strain evidence="6 7">USBA 36</strain>
    </source>
</reference>
<dbReference type="EMBL" id="RBIG01000003">
    <property type="protein sequence ID" value="RKQ68212.1"/>
    <property type="molecule type" value="Genomic_DNA"/>
</dbReference>
<comment type="similarity">
    <text evidence="5">Belongs to the creatininase superfamily.</text>
</comment>
<dbReference type="SUPFAM" id="SSF102215">
    <property type="entry name" value="Creatininase"/>
    <property type="match status" value="1"/>
</dbReference>
<evidence type="ECO:0000313" key="7">
    <source>
        <dbReference type="Proteomes" id="UP000277424"/>
    </source>
</evidence>
<comment type="cofactor">
    <cofactor evidence="1">
        <name>Zn(2+)</name>
        <dbReference type="ChEBI" id="CHEBI:29105"/>
    </cofactor>
</comment>
<name>A0A420WBA5_9PROT</name>
<keyword evidence="2" id="KW-0479">Metal-binding</keyword>
<keyword evidence="3 6" id="KW-0378">Hydrolase</keyword>
<dbReference type="InterPro" id="IPR024087">
    <property type="entry name" value="Creatininase-like_sf"/>
</dbReference>
<keyword evidence="4" id="KW-0862">Zinc</keyword>
<comment type="caution">
    <text evidence="6">The sequence shown here is derived from an EMBL/GenBank/DDBJ whole genome shotgun (WGS) entry which is preliminary data.</text>
</comment>
<dbReference type="GO" id="GO:0009231">
    <property type="term" value="P:riboflavin biosynthetic process"/>
    <property type="evidence" value="ECO:0007669"/>
    <property type="project" value="TreeGrafter"/>
</dbReference>
<dbReference type="RefSeq" id="WP_121220769.1">
    <property type="nucleotide sequence ID" value="NZ_RBIG01000003.1"/>
</dbReference>
<organism evidence="6 7">
    <name type="scientific">Oceanibaculum indicum</name>
    <dbReference type="NCBI Taxonomy" id="526216"/>
    <lineage>
        <taxon>Bacteria</taxon>
        <taxon>Pseudomonadati</taxon>
        <taxon>Pseudomonadota</taxon>
        <taxon>Alphaproteobacteria</taxon>
        <taxon>Rhodospirillales</taxon>
        <taxon>Oceanibaculaceae</taxon>
        <taxon>Oceanibaculum</taxon>
    </lineage>
</organism>
<evidence type="ECO:0000313" key="6">
    <source>
        <dbReference type="EMBL" id="RKQ68212.1"/>
    </source>
</evidence>
<proteinExistence type="inferred from homology"/>